<feature type="region of interest" description="Disordered" evidence="1">
    <location>
        <begin position="195"/>
        <end position="241"/>
    </location>
</feature>
<proteinExistence type="predicted"/>
<name>A0ABT0U1G0_9BACT</name>
<gene>
    <name evidence="2" type="ORF">NB063_06785</name>
</gene>
<keyword evidence="3" id="KW-1185">Reference proteome</keyword>
<reference evidence="2 3" key="1">
    <citation type="journal article" date="2022" name="Syst. Appl. Microbiol.">
        <title>Rhodopirellula aestuarii sp. nov., a novel member of the genus Rhodopirellula isolated from brackish sediments collected in the Tagus River estuary, Portugal.</title>
        <authorList>
            <person name="Vitorino I.R."/>
            <person name="Klimek D."/>
            <person name="Calusinska M."/>
            <person name="Lobo-da-Cunha A."/>
            <person name="Vasconcelos V."/>
            <person name="Lage O.M."/>
        </authorList>
    </citation>
    <scope>NUCLEOTIDE SEQUENCE [LARGE SCALE GENOMIC DNA]</scope>
    <source>
        <strain evidence="2 3">ICT_H3.1</strain>
    </source>
</reference>
<feature type="region of interest" description="Disordered" evidence="1">
    <location>
        <begin position="62"/>
        <end position="83"/>
    </location>
</feature>
<dbReference type="EMBL" id="JAMQBK010000021">
    <property type="protein sequence ID" value="MCM2370328.1"/>
    <property type="molecule type" value="Genomic_DNA"/>
</dbReference>
<accession>A0ABT0U1G0</accession>
<protein>
    <submittedName>
        <fullName evidence="2">Uncharacterized protein</fullName>
    </submittedName>
</protein>
<comment type="caution">
    <text evidence="2">The sequence shown here is derived from an EMBL/GenBank/DDBJ whole genome shotgun (WGS) entry which is preliminary data.</text>
</comment>
<evidence type="ECO:0000256" key="1">
    <source>
        <dbReference type="SAM" id="MobiDB-lite"/>
    </source>
</evidence>
<dbReference type="RefSeq" id="WP_250927998.1">
    <property type="nucleotide sequence ID" value="NZ_JAMQBK010000021.1"/>
</dbReference>
<organism evidence="2 3">
    <name type="scientific">Aporhodopirellula aestuarii</name>
    <dbReference type="NCBI Taxonomy" id="2950107"/>
    <lineage>
        <taxon>Bacteria</taxon>
        <taxon>Pseudomonadati</taxon>
        <taxon>Planctomycetota</taxon>
        <taxon>Planctomycetia</taxon>
        <taxon>Pirellulales</taxon>
        <taxon>Pirellulaceae</taxon>
        <taxon>Aporhodopirellula</taxon>
    </lineage>
</organism>
<evidence type="ECO:0000313" key="2">
    <source>
        <dbReference type="EMBL" id="MCM2370328.1"/>
    </source>
</evidence>
<sequence length="522" mass="56902">MKIIPEMKSKPIPDLLPRQTFATLTVASQSITPQIIATLCAGLFLCLMTLLASAQAPDDFYDDGDLSGEDGQSAPAEDRLPPANLTTGPTPIAIWQLAEPDFQPLRREVEQLAEFSKMPKPPLIVGPALRNEAHIAFRYGNLRLAHELFFAHLTGAGKAAIPDLEKLKFSPYFRRPVWTLRWAVSLGLHGDTDVTDYSPIRADGRSGDDGGGMDDFGGPNDFDDFGDRGRSRGGRPPEDDMEEFYEEMDDFDRPGDGRETLEIAIPDPEMTDPQISERFDELMGSVATTVAEGLETRFKNGQFGPALIDVAPEATDQGHLVGGEVVTPGQPRMWVPGIVYLGEGGVLEMTKTAAKENIELLLHFDVALKEFRGGPPQNLTRVKVVDCKSGKTVVLSGAMDSREVQRIVQANRGTAESHIAEGLDKFWSVLDSKINVTEFPKLTAEIARKRVTGLLADSSLSILRKLAEIRYLGHVGLLTDEEVEQAFDIAIGADGMTILYGSPADATSVLREIALQSVNQSS</sequence>
<dbReference type="Proteomes" id="UP001202961">
    <property type="component" value="Unassembled WGS sequence"/>
</dbReference>
<feature type="compositionally biased region" description="Basic and acidic residues" evidence="1">
    <location>
        <begin position="225"/>
        <end position="238"/>
    </location>
</feature>
<evidence type="ECO:0000313" key="3">
    <source>
        <dbReference type="Proteomes" id="UP001202961"/>
    </source>
</evidence>